<dbReference type="EMBL" id="CP036281">
    <property type="protein sequence ID" value="QDU79322.1"/>
    <property type="molecule type" value="Genomic_DNA"/>
</dbReference>
<evidence type="ECO:0000256" key="1">
    <source>
        <dbReference type="SAM" id="SignalP"/>
    </source>
</evidence>
<dbReference type="Proteomes" id="UP000317178">
    <property type="component" value="Chromosome"/>
</dbReference>
<feature type="signal peptide" evidence="1">
    <location>
        <begin position="1"/>
        <end position="27"/>
    </location>
</feature>
<keyword evidence="3" id="KW-1185">Reference proteome</keyword>
<organism evidence="2 3">
    <name type="scientific">Polystyrenella longa</name>
    <dbReference type="NCBI Taxonomy" id="2528007"/>
    <lineage>
        <taxon>Bacteria</taxon>
        <taxon>Pseudomonadati</taxon>
        <taxon>Planctomycetota</taxon>
        <taxon>Planctomycetia</taxon>
        <taxon>Planctomycetales</taxon>
        <taxon>Planctomycetaceae</taxon>
        <taxon>Polystyrenella</taxon>
    </lineage>
</organism>
<evidence type="ECO:0000313" key="3">
    <source>
        <dbReference type="Proteomes" id="UP000317178"/>
    </source>
</evidence>
<proteinExistence type="predicted"/>
<name>A0A518CJB4_9PLAN</name>
<protein>
    <submittedName>
        <fullName evidence="2">Uncharacterized protein</fullName>
    </submittedName>
</protein>
<evidence type="ECO:0000313" key="2">
    <source>
        <dbReference type="EMBL" id="QDU79322.1"/>
    </source>
</evidence>
<dbReference type="RefSeq" id="WP_144993835.1">
    <property type="nucleotide sequence ID" value="NZ_CP036281.1"/>
</dbReference>
<dbReference type="KEGG" id="plon:Pla110_10300"/>
<accession>A0A518CJB4</accession>
<feature type="chain" id="PRO_5021784068" evidence="1">
    <location>
        <begin position="28"/>
        <end position="152"/>
    </location>
</feature>
<sequence length="152" mass="16585" precursor="true">MRHWHHLTIALTALFSFGLQSALPLHAASSRLCLQKLAGTVATVFAESETVLPACCLSRMEASEPSKLSPVSCCRTHHQESRESCDDCGCCITNPHLPQSASTIIVTAPTLQLNMLSPVGREVADTSFETMHSDDIRPRDPPTQSLLCVWLD</sequence>
<gene>
    <name evidence="2" type="ORF">Pla110_10300</name>
</gene>
<keyword evidence="1" id="KW-0732">Signal</keyword>
<reference evidence="2 3" key="1">
    <citation type="submission" date="2019-02" db="EMBL/GenBank/DDBJ databases">
        <title>Deep-cultivation of Planctomycetes and their phenomic and genomic characterization uncovers novel biology.</title>
        <authorList>
            <person name="Wiegand S."/>
            <person name="Jogler M."/>
            <person name="Boedeker C."/>
            <person name="Pinto D."/>
            <person name="Vollmers J."/>
            <person name="Rivas-Marin E."/>
            <person name="Kohn T."/>
            <person name="Peeters S.H."/>
            <person name="Heuer A."/>
            <person name="Rast P."/>
            <person name="Oberbeckmann S."/>
            <person name="Bunk B."/>
            <person name="Jeske O."/>
            <person name="Meyerdierks A."/>
            <person name="Storesund J.E."/>
            <person name="Kallscheuer N."/>
            <person name="Luecker S."/>
            <person name="Lage O.M."/>
            <person name="Pohl T."/>
            <person name="Merkel B.J."/>
            <person name="Hornburger P."/>
            <person name="Mueller R.-W."/>
            <person name="Bruemmer F."/>
            <person name="Labrenz M."/>
            <person name="Spormann A.M."/>
            <person name="Op den Camp H."/>
            <person name="Overmann J."/>
            <person name="Amann R."/>
            <person name="Jetten M.S.M."/>
            <person name="Mascher T."/>
            <person name="Medema M.H."/>
            <person name="Devos D.P."/>
            <person name="Kaster A.-K."/>
            <person name="Ovreas L."/>
            <person name="Rohde M."/>
            <person name="Galperin M.Y."/>
            <person name="Jogler C."/>
        </authorList>
    </citation>
    <scope>NUCLEOTIDE SEQUENCE [LARGE SCALE GENOMIC DNA]</scope>
    <source>
        <strain evidence="2 3">Pla110</strain>
    </source>
</reference>
<dbReference type="AlphaFoldDB" id="A0A518CJB4"/>